<name>A0ABW5LJJ7_9FLAO</name>
<organism evidence="1 2">
    <name type="scientific">Aquimarina rubra</name>
    <dbReference type="NCBI Taxonomy" id="1920033"/>
    <lineage>
        <taxon>Bacteria</taxon>
        <taxon>Pseudomonadati</taxon>
        <taxon>Bacteroidota</taxon>
        <taxon>Flavobacteriia</taxon>
        <taxon>Flavobacteriales</taxon>
        <taxon>Flavobacteriaceae</taxon>
        <taxon>Aquimarina</taxon>
    </lineage>
</organism>
<gene>
    <name evidence="1" type="ORF">ACFSR1_15060</name>
</gene>
<dbReference type="RefSeq" id="WP_378293850.1">
    <property type="nucleotide sequence ID" value="NZ_JBHULE010000019.1"/>
</dbReference>
<keyword evidence="2" id="KW-1185">Reference proteome</keyword>
<evidence type="ECO:0000313" key="1">
    <source>
        <dbReference type="EMBL" id="MFD2563999.1"/>
    </source>
</evidence>
<sequence length="194" mass="21240">MNRRNFLASGTLTAGALSLSPTSIFANDNSISLFSIGKGFNRISDQIYLLPVNSLSYHALEAHKLLLQKLDEKGYSYNPAEIVKLSENCYAIPLSKNPLIGFKTKELALLIEHQGTFKHHILNEPTSIAFNSLIENFSKSADALGLNLDTLQFISPNEVIAASFGKENTFTYKNVSGNTITLKGSSKKQIAVIC</sequence>
<reference evidence="2" key="1">
    <citation type="journal article" date="2019" name="Int. J. Syst. Evol. Microbiol.">
        <title>The Global Catalogue of Microorganisms (GCM) 10K type strain sequencing project: providing services to taxonomists for standard genome sequencing and annotation.</title>
        <authorList>
            <consortium name="The Broad Institute Genomics Platform"/>
            <consortium name="The Broad Institute Genome Sequencing Center for Infectious Disease"/>
            <person name="Wu L."/>
            <person name="Ma J."/>
        </authorList>
    </citation>
    <scope>NUCLEOTIDE SEQUENCE [LARGE SCALE GENOMIC DNA]</scope>
    <source>
        <strain evidence="2">KCTC 52274</strain>
    </source>
</reference>
<comment type="caution">
    <text evidence="1">The sequence shown here is derived from an EMBL/GenBank/DDBJ whole genome shotgun (WGS) entry which is preliminary data.</text>
</comment>
<accession>A0ABW5LJJ7</accession>
<dbReference type="Proteomes" id="UP001597319">
    <property type="component" value="Unassembled WGS sequence"/>
</dbReference>
<proteinExistence type="predicted"/>
<protein>
    <submittedName>
        <fullName evidence="1">Uncharacterized protein</fullName>
    </submittedName>
</protein>
<dbReference type="EMBL" id="JBHULE010000019">
    <property type="protein sequence ID" value="MFD2563999.1"/>
    <property type="molecule type" value="Genomic_DNA"/>
</dbReference>
<evidence type="ECO:0000313" key="2">
    <source>
        <dbReference type="Proteomes" id="UP001597319"/>
    </source>
</evidence>